<dbReference type="RefSeq" id="WP_201637436.1">
    <property type="nucleotide sequence ID" value="NZ_JAEQNB010000006.1"/>
</dbReference>
<organism evidence="1 2">
    <name type="scientific">Tumebacillus amylolyticus</name>
    <dbReference type="NCBI Taxonomy" id="2801339"/>
    <lineage>
        <taxon>Bacteria</taxon>
        <taxon>Bacillati</taxon>
        <taxon>Bacillota</taxon>
        <taxon>Bacilli</taxon>
        <taxon>Bacillales</taxon>
        <taxon>Alicyclobacillaceae</taxon>
        <taxon>Tumebacillus</taxon>
    </lineage>
</organism>
<gene>
    <name evidence="1" type="ORF">JJB07_17950</name>
</gene>
<name>A0ABS1JES4_9BACL</name>
<dbReference type="EMBL" id="JAEQNB010000006">
    <property type="protein sequence ID" value="MBL0388489.1"/>
    <property type="molecule type" value="Genomic_DNA"/>
</dbReference>
<dbReference type="InterPro" id="IPR009776">
    <property type="entry name" value="Spore_0_M"/>
</dbReference>
<sequence>MSLLGKVFASFGVGNAKVNTHLEYSQYRIGDEVRGVVHIQGGNVEQEIDEIYLYLLTTHTGGQEQADKEIARVRLTESFKVLENQEKEIPFSFILPETTPITGNGRIVWVHTGLDIDNAVDPTDNDRITVLPAL</sequence>
<evidence type="ECO:0000313" key="2">
    <source>
        <dbReference type="Proteomes" id="UP000602284"/>
    </source>
</evidence>
<evidence type="ECO:0000313" key="1">
    <source>
        <dbReference type="EMBL" id="MBL0388489.1"/>
    </source>
</evidence>
<reference evidence="1 2" key="1">
    <citation type="submission" date="2021-01" db="EMBL/GenBank/DDBJ databases">
        <title>Tumebacillus sp. strain ITR2 16S ribosomal RNA gene Genome sequencing and assembly.</title>
        <authorList>
            <person name="Kang M."/>
        </authorList>
    </citation>
    <scope>NUCLEOTIDE SEQUENCE [LARGE SCALE GENOMIC DNA]</scope>
    <source>
        <strain evidence="1 2">ITR2</strain>
    </source>
</reference>
<keyword evidence="2" id="KW-1185">Reference proteome</keyword>
<protein>
    <submittedName>
        <fullName evidence="1">Sporulation protein</fullName>
    </submittedName>
</protein>
<dbReference type="PANTHER" id="PTHR40053">
    <property type="entry name" value="SPORULATION-CONTROL PROTEIN SPO0M"/>
    <property type="match status" value="1"/>
</dbReference>
<comment type="caution">
    <text evidence="1">The sequence shown here is derived from an EMBL/GenBank/DDBJ whole genome shotgun (WGS) entry which is preliminary data.</text>
</comment>
<dbReference type="PANTHER" id="PTHR40053:SF1">
    <property type="entry name" value="SPORULATION-CONTROL PROTEIN SPO0M"/>
    <property type="match status" value="1"/>
</dbReference>
<proteinExistence type="predicted"/>
<dbReference type="Pfam" id="PF07070">
    <property type="entry name" value="Spo0M"/>
    <property type="match status" value="1"/>
</dbReference>
<dbReference type="Proteomes" id="UP000602284">
    <property type="component" value="Unassembled WGS sequence"/>
</dbReference>
<accession>A0ABS1JES4</accession>